<dbReference type="Proteomes" id="UP000317722">
    <property type="component" value="Unassembled WGS sequence"/>
</dbReference>
<dbReference type="OrthoDB" id="4119890at2"/>
<name>A0A502D4Q4_9MICO</name>
<dbReference type="SUPFAM" id="SSF55729">
    <property type="entry name" value="Acyl-CoA N-acyltransferases (Nat)"/>
    <property type="match status" value="2"/>
</dbReference>
<dbReference type="InterPro" id="IPR000182">
    <property type="entry name" value="GNAT_dom"/>
</dbReference>
<reference evidence="4 5" key="1">
    <citation type="journal article" date="2019" name="Environ. Microbiol.">
        <title>Species interactions and distinct microbial communities in high Arctic permafrost affected cryosols are associated with the CH4 and CO2 gas fluxes.</title>
        <authorList>
            <person name="Altshuler I."/>
            <person name="Hamel J."/>
            <person name="Turney S."/>
            <person name="Magnuson E."/>
            <person name="Levesque R."/>
            <person name="Greer C."/>
            <person name="Whyte L.G."/>
        </authorList>
    </citation>
    <scope>NUCLEOTIDE SEQUENCE [LARGE SCALE GENOMIC DNA]</scope>
    <source>
        <strain evidence="4 5">S9.3A</strain>
    </source>
</reference>
<feature type="domain" description="N-acetyltransferase" evidence="3">
    <location>
        <begin position="86"/>
        <end position="264"/>
    </location>
</feature>
<dbReference type="PANTHER" id="PTHR43877">
    <property type="entry name" value="AMINOALKYLPHOSPHONATE N-ACETYLTRANSFERASE-RELATED-RELATED"/>
    <property type="match status" value="1"/>
</dbReference>
<keyword evidence="5" id="KW-1185">Reference proteome</keyword>
<dbReference type="Pfam" id="PF00583">
    <property type="entry name" value="Acetyltransf_1"/>
    <property type="match status" value="1"/>
</dbReference>
<dbReference type="Gene3D" id="3.40.630.30">
    <property type="match status" value="1"/>
</dbReference>
<protein>
    <submittedName>
        <fullName evidence="4">GNAT family N-acetyltransferase</fullName>
    </submittedName>
</protein>
<dbReference type="AlphaFoldDB" id="A0A502D4Q4"/>
<organism evidence="4 5">
    <name type="scientific">Pedococcus bigeumensis</name>
    <dbReference type="NCBI Taxonomy" id="433644"/>
    <lineage>
        <taxon>Bacteria</taxon>
        <taxon>Bacillati</taxon>
        <taxon>Actinomycetota</taxon>
        <taxon>Actinomycetes</taxon>
        <taxon>Micrococcales</taxon>
        <taxon>Intrasporangiaceae</taxon>
        <taxon>Pedococcus</taxon>
    </lineage>
</organism>
<evidence type="ECO:0000313" key="5">
    <source>
        <dbReference type="Proteomes" id="UP000317722"/>
    </source>
</evidence>
<comment type="caution">
    <text evidence="4">The sequence shown here is derived from an EMBL/GenBank/DDBJ whole genome shotgun (WGS) entry which is preliminary data.</text>
</comment>
<evidence type="ECO:0000313" key="4">
    <source>
        <dbReference type="EMBL" id="TPG19001.1"/>
    </source>
</evidence>
<accession>A0A502D4Q4</accession>
<dbReference type="GO" id="GO:0016747">
    <property type="term" value="F:acyltransferase activity, transferring groups other than amino-acyl groups"/>
    <property type="evidence" value="ECO:0007669"/>
    <property type="project" value="InterPro"/>
</dbReference>
<keyword evidence="1 4" id="KW-0808">Transferase</keyword>
<evidence type="ECO:0000256" key="2">
    <source>
        <dbReference type="ARBA" id="ARBA00023315"/>
    </source>
</evidence>
<dbReference type="PROSITE" id="PS51186">
    <property type="entry name" value="GNAT"/>
    <property type="match status" value="1"/>
</dbReference>
<dbReference type="InterPro" id="IPR050832">
    <property type="entry name" value="Bact_Acetyltransf"/>
</dbReference>
<proteinExistence type="predicted"/>
<dbReference type="InterPro" id="IPR016181">
    <property type="entry name" value="Acyl_CoA_acyltransferase"/>
</dbReference>
<evidence type="ECO:0000259" key="3">
    <source>
        <dbReference type="PROSITE" id="PS51186"/>
    </source>
</evidence>
<gene>
    <name evidence="4" type="ORF">EAH86_00240</name>
</gene>
<evidence type="ECO:0000256" key="1">
    <source>
        <dbReference type="ARBA" id="ARBA00022679"/>
    </source>
</evidence>
<dbReference type="CDD" id="cd04301">
    <property type="entry name" value="NAT_SF"/>
    <property type="match status" value="1"/>
</dbReference>
<keyword evidence="2" id="KW-0012">Acyltransferase</keyword>
<sequence length="407" mass="44727">MWNGRCSRPCRAFSAVGRVVLARDPNITTVPTPACGRLFHRGVLALAGLTSPLTGQTGWRRWCPPGQGGRMVTLTLIDDPDGAQRRLFDDWVEVLAADGRHVFGADHTSWSADELRELGRSTDRPRISWAAVTDDGTVVGAAGLVMPQHDNRTQGVVIVVVHPDHRRHGVGTLLLEHTEAVAREHGRTLLLTQTQWPVDGRDESGEEFAAPHGYAGAQTVLRSSLSLPADRARLEAASSRTGDGADGYVMQTCWDGIPEEWLAGRAELSRRMSTDIPFGDLQLEEESWDEVRVRAEYQRIAAMGRRAVDTFAVHEASGELVGYTQVQVPRGALVAFQQDTLVMREHRGHRVGLRMKAASTLALMAESPTTTSVRTWNADDNAPMLAVNHAVGYVHDAMMREWQKEAP</sequence>
<dbReference type="EMBL" id="RCZM01000001">
    <property type="protein sequence ID" value="TPG19001.1"/>
    <property type="molecule type" value="Genomic_DNA"/>
</dbReference>